<dbReference type="InterPro" id="IPR008145">
    <property type="entry name" value="GK/Ca_channel_bsu"/>
</dbReference>
<feature type="binding site" evidence="9">
    <location>
        <begin position="15"/>
        <end position="22"/>
    </location>
    <ligand>
        <name>ATP</name>
        <dbReference type="ChEBI" id="CHEBI:30616"/>
    </ligand>
</feature>
<keyword evidence="5 9" id="KW-0547">Nucleotide-binding</keyword>
<evidence type="ECO:0000256" key="9">
    <source>
        <dbReference type="HAMAP-Rule" id="MF_00328"/>
    </source>
</evidence>
<evidence type="ECO:0000256" key="2">
    <source>
        <dbReference type="ARBA" id="ARBA00012961"/>
    </source>
</evidence>
<proteinExistence type="inferred from homology"/>
<dbReference type="NCBIfam" id="TIGR03263">
    <property type="entry name" value="guanyl_kin"/>
    <property type="match status" value="1"/>
</dbReference>
<evidence type="ECO:0000313" key="12">
    <source>
        <dbReference type="Proteomes" id="UP000664417"/>
    </source>
</evidence>
<dbReference type="Proteomes" id="UP000664417">
    <property type="component" value="Unassembled WGS sequence"/>
</dbReference>
<accession>A0A8J7Q2S6</accession>
<dbReference type="HAMAP" id="MF_00328">
    <property type="entry name" value="Guanylate_kinase"/>
    <property type="match status" value="1"/>
</dbReference>
<name>A0A8J7Q2S6_9BACT</name>
<evidence type="ECO:0000256" key="1">
    <source>
        <dbReference type="ARBA" id="ARBA00005790"/>
    </source>
</evidence>
<dbReference type="GO" id="GO:0004385">
    <property type="term" value="F:GMP kinase activity"/>
    <property type="evidence" value="ECO:0007669"/>
    <property type="project" value="UniProtKB-UniRule"/>
</dbReference>
<dbReference type="FunFam" id="3.30.63.10:FF:000002">
    <property type="entry name" value="Guanylate kinase 1"/>
    <property type="match status" value="1"/>
</dbReference>
<reference evidence="11" key="1">
    <citation type="submission" date="2021-03" db="EMBL/GenBank/DDBJ databases">
        <authorList>
            <person name="Wang G."/>
        </authorList>
    </citation>
    <scope>NUCLEOTIDE SEQUENCE</scope>
    <source>
        <strain evidence="11">KCTC 12899</strain>
    </source>
</reference>
<dbReference type="PANTHER" id="PTHR23117">
    <property type="entry name" value="GUANYLATE KINASE-RELATED"/>
    <property type="match status" value="1"/>
</dbReference>
<keyword evidence="9" id="KW-0963">Cytoplasm</keyword>
<evidence type="ECO:0000259" key="10">
    <source>
        <dbReference type="PROSITE" id="PS50052"/>
    </source>
</evidence>
<organism evidence="11 12">
    <name type="scientific">Acanthopleuribacter pedis</name>
    <dbReference type="NCBI Taxonomy" id="442870"/>
    <lineage>
        <taxon>Bacteria</taxon>
        <taxon>Pseudomonadati</taxon>
        <taxon>Acidobacteriota</taxon>
        <taxon>Holophagae</taxon>
        <taxon>Acanthopleuribacterales</taxon>
        <taxon>Acanthopleuribacteraceae</taxon>
        <taxon>Acanthopleuribacter</taxon>
    </lineage>
</organism>
<evidence type="ECO:0000313" key="11">
    <source>
        <dbReference type="EMBL" id="MBO1317127.1"/>
    </source>
</evidence>
<dbReference type="Gene3D" id="3.30.63.10">
    <property type="entry name" value="Guanylate Kinase phosphate binding domain"/>
    <property type="match status" value="1"/>
</dbReference>
<feature type="domain" description="Guanylate kinase-like" evidence="10">
    <location>
        <begin position="8"/>
        <end position="186"/>
    </location>
</feature>
<gene>
    <name evidence="9 11" type="primary">gmk</name>
    <name evidence="11" type="ORF">J3U88_01560</name>
</gene>
<dbReference type="EMBL" id="JAFREP010000001">
    <property type="protein sequence ID" value="MBO1317127.1"/>
    <property type="molecule type" value="Genomic_DNA"/>
</dbReference>
<comment type="caution">
    <text evidence="11">The sequence shown here is derived from an EMBL/GenBank/DDBJ whole genome shotgun (WGS) entry which is preliminary data.</text>
</comment>
<evidence type="ECO:0000256" key="3">
    <source>
        <dbReference type="ARBA" id="ARBA00016296"/>
    </source>
</evidence>
<keyword evidence="7 9" id="KW-0067">ATP-binding</keyword>
<dbReference type="PROSITE" id="PS50052">
    <property type="entry name" value="GUANYLATE_KINASE_2"/>
    <property type="match status" value="1"/>
</dbReference>
<dbReference type="SUPFAM" id="SSF52540">
    <property type="entry name" value="P-loop containing nucleoside triphosphate hydrolases"/>
    <property type="match status" value="1"/>
</dbReference>
<dbReference type="InterPro" id="IPR017665">
    <property type="entry name" value="Guanylate_kinase"/>
</dbReference>
<comment type="function">
    <text evidence="9">Essential for recycling GMP and indirectly, cGMP.</text>
</comment>
<keyword evidence="4 9" id="KW-0808">Transferase</keyword>
<evidence type="ECO:0000256" key="8">
    <source>
        <dbReference type="ARBA" id="ARBA00030128"/>
    </source>
</evidence>
<dbReference type="AlphaFoldDB" id="A0A8J7Q2S6"/>
<dbReference type="EC" id="2.7.4.8" evidence="2 9"/>
<dbReference type="PROSITE" id="PS00856">
    <property type="entry name" value="GUANYLATE_KINASE_1"/>
    <property type="match status" value="1"/>
</dbReference>
<keyword evidence="12" id="KW-1185">Reference proteome</keyword>
<dbReference type="Pfam" id="PF00625">
    <property type="entry name" value="Guanylate_kin"/>
    <property type="match status" value="1"/>
</dbReference>
<dbReference type="RefSeq" id="WP_207856360.1">
    <property type="nucleotide sequence ID" value="NZ_JAFREP010000001.1"/>
</dbReference>
<comment type="similarity">
    <text evidence="1 9">Belongs to the guanylate kinase family.</text>
</comment>
<dbReference type="GO" id="GO:0005524">
    <property type="term" value="F:ATP binding"/>
    <property type="evidence" value="ECO:0007669"/>
    <property type="project" value="UniProtKB-UniRule"/>
</dbReference>
<dbReference type="CDD" id="cd00071">
    <property type="entry name" value="GMPK"/>
    <property type="match status" value="1"/>
</dbReference>
<keyword evidence="6 9" id="KW-0418">Kinase</keyword>
<dbReference type="GO" id="GO:0005829">
    <property type="term" value="C:cytosol"/>
    <property type="evidence" value="ECO:0007669"/>
    <property type="project" value="TreeGrafter"/>
</dbReference>
<dbReference type="InterPro" id="IPR020590">
    <property type="entry name" value="Guanylate_kinase_CS"/>
</dbReference>
<dbReference type="Gene3D" id="3.40.50.300">
    <property type="entry name" value="P-loop containing nucleotide triphosphate hydrolases"/>
    <property type="match status" value="1"/>
</dbReference>
<evidence type="ECO:0000256" key="4">
    <source>
        <dbReference type="ARBA" id="ARBA00022679"/>
    </source>
</evidence>
<dbReference type="PANTHER" id="PTHR23117:SF13">
    <property type="entry name" value="GUANYLATE KINASE"/>
    <property type="match status" value="1"/>
</dbReference>
<dbReference type="InterPro" id="IPR027417">
    <property type="entry name" value="P-loop_NTPase"/>
</dbReference>
<evidence type="ECO:0000256" key="5">
    <source>
        <dbReference type="ARBA" id="ARBA00022741"/>
    </source>
</evidence>
<evidence type="ECO:0000256" key="6">
    <source>
        <dbReference type="ARBA" id="ARBA00022777"/>
    </source>
</evidence>
<dbReference type="SMART" id="SM00072">
    <property type="entry name" value="GuKc"/>
    <property type="match status" value="1"/>
</dbReference>
<dbReference type="InterPro" id="IPR008144">
    <property type="entry name" value="Guanylate_kin-like_dom"/>
</dbReference>
<protein>
    <recommendedName>
        <fullName evidence="3 9">Guanylate kinase</fullName>
        <ecNumber evidence="2 9">2.7.4.8</ecNumber>
    </recommendedName>
    <alternativeName>
        <fullName evidence="8 9">GMP kinase</fullName>
    </alternativeName>
</protein>
<sequence length="206" mass="23442">MRSHTYPGNLYMMIGPSGAGKSTLLRRLIDEDPHLSFSVSYTTRAPRHGEVDGKDYFFIDRARFEAMIKEGAFLEWAEVHANCYGTSRAHIVEQLRAGEDVLLDVDVQGAINLKRQMESVVAIFVAPPNVAALRARLEARGKDSAAVIERRLKNARGEMEQMEQFDFLLVNDDLDRCYDELRTIVAADRLRLFRRRGLAAELLDHF</sequence>
<evidence type="ECO:0000256" key="7">
    <source>
        <dbReference type="ARBA" id="ARBA00022840"/>
    </source>
</evidence>
<comment type="catalytic activity">
    <reaction evidence="9">
        <text>GMP + ATP = GDP + ADP</text>
        <dbReference type="Rhea" id="RHEA:20780"/>
        <dbReference type="ChEBI" id="CHEBI:30616"/>
        <dbReference type="ChEBI" id="CHEBI:58115"/>
        <dbReference type="ChEBI" id="CHEBI:58189"/>
        <dbReference type="ChEBI" id="CHEBI:456216"/>
        <dbReference type="EC" id="2.7.4.8"/>
    </reaction>
</comment>
<comment type="subcellular location">
    <subcellularLocation>
        <location evidence="9">Cytoplasm</location>
    </subcellularLocation>
</comment>